<protein>
    <submittedName>
        <fullName evidence="3">SDR family oxidoreductase</fullName>
    </submittedName>
</protein>
<organism evidence="3 4">
    <name type="scientific">Ramlibacter terrae</name>
    <dbReference type="NCBI Taxonomy" id="2732511"/>
    <lineage>
        <taxon>Bacteria</taxon>
        <taxon>Pseudomonadati</taxon>
        <taxon>Pseudomonadota</taxon>
        <taxon>Betaproteobacteria</taxon>
        <taxon>Burkholderiales</taxon>
        <taxon>Comamonadaceae</taxon>
        <taxon>Ramlibacter</taxon>
    </lineage>
</organism>
<dbReference type="Gene3D" id="3.40.50.720">
    <property type="entry name" value="NAD(P)-binding Rossmann-like Domain"/>
    <property type="match status" value="1"/>
</dbReference>
<dbReference type="PANTHER" id="PTHR24321:SF8">
    <property type="entry name" value="ESTRADIOL 17-BETA-DEHYDROGENASE 8-RELATED"/>
    <property type="match status" value="1"/>
</dbReference>
<dbReference type="EMBL" id="CP053418">
    <property type="protein sequence ID" value="QJW83799.1"/>
    <property type="molecule type" value="Genomic_DNA"/>
</dbReference>
<dbReference type="PRINTS" id="PR00081">
    <property type="entry name" value="GDHRDH"/>
</dbReference>
<evidence type="ECO:0000313" key="3">
    <source>
        <dbReference type="EMBL" id="QJW83799.1"/>
    </source>
</evidence>
<proteinExistence type="inferred from homology"/>
<accession>A0ABX6P169</accession>
<keyword evidence="2" id="KW-0560">Oxidoreductase</keyword>
<dbReference type="CDD" id="cd05233">
    <property type="entry name" value="SDR_c"/>
    <property type="match status" value="1"/>
</dbReference>
<dbReference type="PANTHER" id="PTHR24321">
    <property type="entry name" value="DEHYDROGENASES, SHORT CHAIN"/>
    <property type="match status" value="1"/>
</dbReference>
<evidence type="ECO:0000256" key="1">
    <source>
        <dbReference type="ARBA" id="ARBA00006484"/>
    </source>
</evidence>
<dbReference type="Pfam" id="PF13561">
    <property type="entry name" value="adh_short_C2"/>
    <property type="match status" value="1"/>
</dbReference>
<evidence type="ECO:0000256" key="2">
    <source>
        <dbReference type="ARBA" id="ARBA00023002"/>
    </source>
</evidence>
<gene>
    <name evidence="3" type="ORF">HK414_06650</name>
</gene>
<sequence>MGEGAPARRHHATGLHVVSAAPGTRMAGKVALVTGGGAGIGAATASLVCAEGGSVMLVDRDAAALERTARSLREGTPSARVDFVAADVTDAEAAQAVVRRCGEAFGRLDVLVNNAAMRNYAALADATPQEWQAVVGVNMLGNANYCRAALPLLRAAGRGSIVNVSSCYAVTGRKGMGLYDATKAAMLAMTRTLAFEESGHGVRVNAVCPGSTLTDFHVNRTTAAGRSVEELKMQRQDTSLLGRWADPMEIAYPILWLASDEASFITGTTLMVDGGLHIK</sequence>
<keyword evidence="4" id="KW-1185">Reference proteome</keyword>
<name>A0ABX6P169_9BURK</name>
<comment type="similarity">
    <text evidence="1">Belongs to the short-chain dehydrogenases/reductases (SDR) family.</text>
</comment>
<reference evidence="3 4" key="1">
    <citation type="submission" date="2020-05" db="EMBL/GenBank/DDBJ databases">
        <title>Ramlibacter rhizophilus sp. nov., isolated from rhizosphere soil of national flower Mugunghwa from South Korea.</title>
        <authorList>
            <person name="Zheng-Fei Y."/>
            <person name="Huan T."/>
        </authorList>
    </citation>
    <scope>NUCLEOTIDE SEQUENCE [LARGE SCALE GENOMIC DNA]</scope>
    <source>
        <strain evidence="3 4">H242</strain>
    </source>
</reference>
<dbReference type="Proteomes" id="UP000500826">
    <property type="component" value="Chromosome"/>
</dbReference>
<dbReference type="InterPro" id="IPR036291">
    <property type="entry name" value="NAD(P)-bd_dom_sf"/>
</dbReference>
<dbReference type="PRINTS" id="PR00080">
    <property type="entry name" value="SDRFAMILY"/>
</dbReference>
<dbReference type="InterPro" id="IPR002347">
    <property type="entry name" value="SDR_fam"/>
</dbReference>
<dbReference type="SUPFAM" id="SSF51735">
    <property type="entry name" value="NAD(P)-binding Rossmann-fold domains"/>
    <property type="match status" value="1"/>
</dbReference>
<evidence type="ECO:0000313" key="4">
    <source>
        <dbReference type="Proteomes" id="UP000500826"/>
    </source>
</evidence>